<evidence type="ECO:0000256" key="2">
    <source>
        <dbReference type="ARBA" id="ARBA00022729"/>
    </source>
</evidence>
<dbReference type="InterPro" id="IPR033453">
    <property type="entry name" value="Glyco_hydro_30_TIM-barrel"/>
</dbReference>
<comment type="similarity">
    <text evidence="1 4">Belongs to the glycosyl hydrolase 30 family.</text>
</comment>
<dbReference type="OrthoDB" id="2160638at2759"/>
<dbReference type="STRING" id="692275.M3C0V7"/>
<dbReference type="PANTHER" id="PTHR11069">
    <property type="entry name" value="GLUCOSYLCERAMIDASE"/>
    <property type="match status" value="1"/>
</dbReference>
<evidence type="ECO:0000256" key="1">
    <source>
        <dbReference type="ARBA" id="ARBA00005382"/>
    </source>
</evidence>
<dbReference type="InterPro" id="IPR013780">
    <property type="entry name" value="Glyco_hydro_b"/>
</dbReference>
<protein>
    <submittedName>
        <fullName evidence="8">Glycoside hydrolase family 30 protein</fullName>
    </submittedName>
</protein>
<feature type="chain" id="PRO_5004032463" evidence="5">
    <location>
        <begin position="21"/>
        <end position="488"/>
    </location>
</feature>
<dbReference type="RefSeq" id="XP_016762037.1">
    <property type="nucleotide sequence ID" value="XM_016905305.1"/>
</dbReference>
<dbReference type="InterPro" id="IPR033452">
    <property type="entry name" value="GH30_C"/>
</dbReference>
<feature type="domain" description="Glycosyl hydrolase family 30 beta sandwich" evidence="7">
    <location>
        <begin position="418"/>
        <end position="483"/>
    </location>
</feature>
<evidence type="ECO:0000259" key="7">
    <source>
        <dbReference type="Pfam" id="PF17189"/>
    </source>
</evidence>
<dbReference type="PANTHER" id="PTHR11069:SF23">
    <property type="entry name" value="LYSOSOMAL ACID GLUCOSYLCERAMIDASE"/>
    <property type="match status" value="1"/>
</dbReference>
<dbReference type="AlphaFoldDB" id="M3C0V7"/>
<proteinExistence type="inferred from homology"/>
<dbReference type="SUPFAM" id="SSF51445">
    <property type="entry name" value="(Trans)glycosidases"/>
    <property type="match status" value="1"/>
</dbReference>
<dbReference type="GO" id="GO:0006680">
    <property type="term" value="P:glucosylceramide catabolic process"/>
    <property type="evidence" value="ECO:0007669"/>
    <property type="project" value="TreeGrafter"/>
</dbReference>
<dbReference type="eggNOG" id="KOG2566">
    <property type="taxonomic scope" value="Eukaryota"/>
</dbReference>
<evidence type="ECO:0000256" key="4">
    <source>
        <dbReference type="RuleBase" id="RU361188"/>
    </source>
</evidence>
<evidence type="ECO:0000259" key="6">
    <source>
        <dbReference type="Pfam" id="PF02055"/>
    </source>
</evidence>
<evidence type="ECO:0000256" key="3">
    <source>
        <dbReference type="ARBA" id="ARBA00022801"/>
    </source>
</evidence>
<dbReference type="GO" id="GO:0016020">
    <property type="term" value="C:membrane"/>
    <property type="evidence" value="ECO:0007669"/>
    <property type="project" value="GOC"/>
</dbReference>
<reference evidence="8 9" key="1">
    <citation type="journal article" date="2012" name="PLoS Pathog.">
        <title>Diverse lifestyles and strategies of plant pathogenesis encoded in the genomes of eighteen Dothideomycetes fungi.</title>
        <authorList>
            <person name="Ohm R.A."/>
            <person name="Feau N."/>
            <person name="Henrissat B."/>
            <person name="Schoch C.L."/>
            <person name="Horwitz B.A."/>
            <person name="Barry K.W."/>
            <person name="Condon B.J."/>
            <person name="Copeland A.C."/>
            <person name="Dhillon B."/>
            <person name="Glaser F."/>
            <person name="Hesse C.N."/>
            <person name="Kosti I."/>
            <person name="LaButti K."/>
            <person name="Lindquist E.A."/>
            <person name="Lucas S."/>
            <person name="Salamov A.A."/>
            <person name="Bradshaw R.E."/>
            <person name="Ciuffetti L."/>
            <person name="Hamelin R.C."/>
            <person name="Kema G.H.J."/>
            <person name="Lawrence C."/>
            <person name="Scott J.A."/>
            <person name="Spatafora J.W."/>
            <person name="Turgeon B.G."/>
            <person name="de Wit P.J.G.M."/>
            <person name="Zhong S."/>
            <person name="Goodwin S.B."/>
            <person name="Grigoriev I.V."/>
        </authorList>
    </citation>
    <scope>NUCLEOTIDE SEQUENCE [LARGE SCALE GENOMIC DNA]</scope>
    <source>
        <strain evidence="8 9">SO2202</strain>
    </source>
</reference>
<evidence type="ECO:0000313" key="9">
    <source>
        <dbReference type="Proteomes" id="UP000016931"/>
    </source>
</evidence>
<dbReference type="Pfam" id="PF02055">
    <property type="entry name" value="Glyco_hydro_30"/>
    <property type="match status" value="1"/>
</dbReference>
<dbReference type="OMA" id="NEPLNRG"/>
<dbReference type="Proteomes" id="UP000016931">
    <property type="component" value="Unassembled WGS sequence"/>
</dbReference>
<keyword evidence="9" id="KW-1185">Reference proteome</keyword>
<dbReference type="GO" id="GO:0004348">
    <property type="term" value="F:glucosylceramidase activity"/>
    <property type="evidence" value="ECO:0007669"/>
    <property type="project" value="InterPro"/>
</dbReference>
<dbReference type="GeneID" id="27902442"/>
<dbReference type="Pfam" id="PF17189">
    <property type="entry name" value="Glyco_hydro_30C"/>
    <property type="match status" value="1"/>
</dbReference>
<dbReference type="Gene3D" id="2.60.40.1180">
    <property type="entry name" value="Golgi alpha-mannosidase II"/>
    <property type="match status" value="1"/>
</dbReference>
<dbReference type="HOGENOM" id="CLU_014379_3_1_1"/>
<evidence type="ECO:0000313" key="8">
    <source>
        <dbReference type="EMBL" id="EMF13916.1"/>
    </source>
</evidence>
<dbReference type="EMBL" id="KB456263">
    <property type="protein sequence ID" value="EMF13916.1"/>
    <property type="molecule type" value="Genomic_DNA"/>
</dbReference>
<dbReference type="Gene3D" id="3.20.20.80">
    <property type="entry name" value="Glycosidases"/>
    <property type="match status" value="1"/>
</dbReference>
<accession>M3C0V7</accession>
<keyword evidence="4" id="KW-0326">Glycosidase</keyword>
<keyword evidence="3 4" id="KW-0378">Hydrolase</keyword>
<gene>
    <name evidence="8" type="ORF">SEPMUDRAFT_149046</name>
</gene>
<feature type="signal peptide" evidence="5">
    <location>
        <begin position="1"/>
        <end position="20"/>
    </location>
</feature>
<dbReference type="InterPro" id="IPR017853">
    <property type="entry name" value="GH"/>
</dbReference>
<evidence type="ECO:0000256" key="5">
    <source>
        <dbReference type="SAM" id="SignalP"/>
    </source>
</evidence>
<feature type="domain" description="Glycosyl hydrolase family 30 TIM-barrel" evidence="6">
    <location>
        <begin position="80"/>
        <end position="414"/>
    </location>
</feature>
<sequence>MLLLSFLTAIIASGPPATAAASLLETRQSTPASAVCSNYNGTYKLTNITAPVRGLGTQPAGSQPWGLFLNDTAAAYRQNVTGFGAAVTDATVVNFNRLTSAQQTSLLNVLMTAGPSNSANFSLMRHTIGSSDLSATNYTYNDGARDPSLANFALGPNGTAMASLLAKMRTSAPAMTLLGSAWSAPGWMKRNGALTGNATNNNLLDRYLDPTEDNLADPYANYFVKYLQAYANAGAPVNAITIQNEPLFSTASYPSMYVYDYENAALIQKFVGPAITRASLNTQIWGYDHNLDQPVYAQRILDNAPVNTIAWHCYSSQPWSVMSDFKANNTGVIQYMTECWTPSSQPWYNAAAFTLGPLQNWGSGAIAWNLASDVNNGPYIYGGCSSCQGLVTVRNDRTYTLNTAYYMMAQFSRYMPKGSTVVPLTGNGGNGNGDVQSIATVNPNGSRTVVILNTFANPVFMQMNTTSGTVWSGSLPPSSVVTWVLPRA</sequence>
<keyword evidence="2 5" id="KW-0732">Signal</keyword>
<name>M3C0V7_SPHMS</name>
<organism evidence="8 9">
    <name type="scientific">Sphaerulina musiva (strain SO2202)</name>
    <name type="common">Poplar stem canker fungus</name>
    <name type="synonym">Septoria musiva</name>
    <dbReference type="NCBI Taxonomy" id="692275"/>
    <lineage>
        <taxon>Eukaryota</taxon>
        <taxon>Fungi</taxon>
        <taxon>Dikarya</taxon>
        <taxon>Ascomycota</taxon>
        <taxon>Pezizomycotina</taxon>
        <taxon>Dothideomycetes</taxon>
        <taxon>Dothideomycetidae</taxon>
        <taxon>Mycosphaerellales</taxon>
        <taxon>Mycosphaerellaceae</taxon>
        <taxon>Sphaerulina</taxon>
    </lineage>
</organism>
<dbReference type="InterPro" id="IPR001139">
    <property type="entry name" value="Glyco_hydro_30"/>
</dbReference>